<organism evidence="4">
    <name type="scientific">freshwater metagenome</name>
    <dbReference type="NCBI Taxonomy" id="449393"/>
    <lineage>
        <taxon>unclassified sequences</taxon>
        <taxon>metagenomes</taxon>
        <taxon>ecological metagenomes</taxon>
    </lineage>
</organism>
<dbReference type="PROSITE" id="PS01173">
    <property type="entry name" value="LIPASE_GDXG_HIS"/>
    <property type="match status" value="1"/>
</dbReference>
<evidence type="ECO:0000259" key="3">
    <source>
        <dbReference type="Pfam" id="PF07859"/>
    </source>
</evidence>
<dbReference type="InterPro" id="IPR033140">
    <property type="entry name" value="Lipase_GDXG_put_SER_AS"/>
</dbReference>
<comment type="similarity">
    <text evidence="1">Belongs to the 'GDXG' lipolytic enzyme family.</text>
</comment>
<dbReference type="InterPro" id="IPR013094">
    <property type="entry name" value="AB_hydrolase_3"/>
</dbReference>
<dbReference type="Gene3D" id="3.40.50.1820">
    <property type="entry name" value="alpha/beta hydrolase"/>
    <property type="match status" value="1"/>
</dbReference>
<dbReference type="InterPro" id="IPR029058">
    <property type="entry name" value="AB_hydrolase_fold"/>
</dbReference>
<gene>
    <name evidence="4" type="ORF">UFOPK2399_00893</name>
</gene>
<dbReference type="PROSITE" id="PS01174">
    <property type="entry name" value="LIPASE_GDXG_SER"/>
    <property type="match status" value="1"/>
</dbReference>
<feature type="domain" description="Alpha/beta hydrolase fold-3" evidence="3">
    <location>
        <begin position="83"/>
        <end position="289"/>
    </location>
</feature>
<dbReference type="EMBL" id="CAEZXP010000002">
    <property type="protein sequence ID" value="CAB4693884.1"/>
    <property type="molecule type" value="Genomic_DNA"/>
</dbReference>
<sequence>MTDFEIPPLDPQVAAYLEQMAAANVPAVFDVTPAEARANMEATIEMFSMPYDPVFEMEDRHTDDGVPVRIIRPFETDEPCACIVFFHGGGWVLGSVDTHEGMARAIAQRAGVIVVSVDYRLAPEHPFPAPLEDCWNATKWVVKNAAELGVDPDRIGVAGDSAGGTLAAVVARRARDHGDFYLALQVLLYPVTSAKMNTVSYEMFETGFGLTRKAMEFFWDAYIGTHAFRQDPDVSPIEIQDIRRLCPAIVVTAEHDVLRDEGEAYAERMHFAGIETEGLRYDGMIHGFLRMPTIFTRADEALTEIGELIGQALKVVRPPAPPALF</sequence>
<reference evidence="4" key="1">
    <citation type="submission" date="2020-05" db="EMBL/GenBank/DDBJ databases">
        <authorList>
            <person name="Chiriac C."/>
            <person name="Salcher M."/>
            <person name="Ghai R."/>
            <person name="Kavagutti S V."/>
        </authorList>
    </citation>
    <scope>NUCLEOTIDE SEQUENCE</scope>
</reference>
<keyword evidence="2" id="KW-0378">Hydrolase</keyword>
<accession>A0A6J6PBY2</accession>
<dbReference type="Pfam" id="PF07859">
    <property type="entry name" value="Abhydrolase_3"/>
    <property type="match status" value="1"/>
</dbReference>
<proteinExistence type="inferred from homology"/>
<dbReference type="SUPFAM" id="SSF53474">
    <property type="entry name" value="alpha/beta-Hydrolases"/>
    <property type="match status" value="1"/>
</dbReference>
<dbReference type="PANTHER" id="PTHR48081">
    <property type="entry name" value="AB HYDROLASE SUPERFAMILY PROTEIN C4A8.06C"/>
    <property type="match status" value="1"/>
</dbReference>
<dbReference type="GO" id="GO:0016787">
    <property type="term" value="F:hydrolase activity"/>
    <property type="evidence" value="ECO:0007669"/>
    <property type="project" value="UniProtKB-KW"/>
</dbReference>
<dbReference type="PANTHER" id="PTHR48081:SF8">
    <property type="entry name" value="ALPHA_BETA HYDROLASE FOLD-3 DOMAIN-CONTAINING PROTEIN-RELATED"/>
    <property type="match status" value="1"/>
</dbReference>
<name>A0A6J6PBY2_9ZZZZ</name>
<evidence type="ECO:0000256" key="1">
    <source>
        <dbReference type="ARBA" id="ARBA00010515"/>
    </source>
</evidence>
<dbReference type="AlphaFoldDB" id="A0A6J6PBY2"/>
<dbReference type="InterPro" id="IPR002168">
    <property type="entry name" value="Lipase_GDXG_HIS_AS"/>
</dbReference>
<protein>
    <submittedName>
        <fullName evidence="4">Unannotated protein</fullName>
    </submittedName>
</protein>
<dbReference type="InterPro" id="IPR050300">
    <property type="entry name" value="GDXG_lipolytic_enzyme"/>
</dbReference>
<evidence type="ECO:0000256" key="2">
    <source>
        <dbReference type="ARBA" id="ARBA00022801"/>
    </source>
</evidence>
<dbReference type="FunFam" id="3.40.50.1820:FF:000089">
    <property type="entry name" value="Alpha/beta hydrolase"/>
    <property type="match status" value="1"/>
</dbReference>
<evidence type="ECO:0000313" key="4">
    <source>
        <dbReference type="EMBL" id="CAB4693884.1"/>
    </source>
</evidence>